<evidence type="ECO:0000313" key="8">
    <source>
        <dbReference type="Proteomes" id="UP000604825"/>
    </source>
</evidence>
<evidence type="ECO:0000256" key="2">
    <source>
        <dbReference type="ARBA" id="ARBA00023015"/>
    </source>
</evidence>
<keyword evidence="4" id="KW-0804">Transcription</keyword>
<dbReference type="PROSITE" id="PS50066">
    <property type="entry name" value="MADS_BOX_2"/>
    <property type="match status" value="1"/>
</dbReference>
<comment type="subcellular location">
    <subcellularLocation>
        <location evidence="1">Nucleus</location>
    </subcellularLocation>
</comment>
<comment type="caution">
    <text evidence="7">The sequence shown here is derived from an EMBL/GenBank/DDBJ whole genome shotgun (WGS) entry which is preliminary data.</text>
</comment>
<evidence type="ECO:0000313" key="7">
    <source>
        <dbReference type="EMBL" id="CAD6226946.1"/>
    </source>
</evidence>
<evidence type="ECO:0000256" key="5">
    <source>
        <dbReference type="ARBA" id="ARBA00023242"/>
    </source>
</evidence>
<dbReference type="SUPFAM" id="SSF55455">
    <property type="entry name" value="SRF-like"/>
    <property type="match status" value="1"/>
</dbReference>
<dbReference type="GO" id="GO:0003677">
    <property type="term" value="F:DNA binding"/>
    <property type="evidence" value="ECO:0007669"/>
    <property type="project" value="UniProtKB-KW"/>
</dbReference>
<keyword evidence="3" id="KW-0238">DNA-binding</keyword>
<dbReference type="InterPro" id="IPR036879">
    <property type="entry name" value="TF_MADSbox_sf"/>
</dbReference>
<dbReference type="Gene3D" id="3.40.1810.10">
    <property type="entry name" value="Transcription factor, MADS-box"/>
    <property type="match status" value="1"/>
</dbReference>
<evidence type="ECO:0000256" key="3">
    <source>
        <dbReference type="ARBA" id="ARBA00023125"/>
    </source>
</evidence>
<proteinExistence type="predicted"/>
<dbReference type="PRINTS" id="PR00404">
    <property type="entry name" value="MADSDOMAIN"/>
</dbReference>
<dbReference type="InterPro" id="IPR050142">
    <property type="entry name" value="MADS-box/MEF2_TF"/>
</dbReference>
<dbReference type="InterPro" id="IPR002100">
    <property type="entry name" value="TF_MADSbox"/>
</dbReference>
<keyword evidence="8" id="KW-1185">Reference proteome</keyword>
<name>A0A811NRJ4_9POAL</name>
<keyword evidence="2" id="KW-0805">Transcription regulation</keyword>
<dbReference type="CDD" id="cd00120">
    <property type="entry name" value="MADS"/>
    <property type="match status" value="1"/>
</dbReference>
<dbReference type="Proteomes" id="UP000604825">
    <property type="component" value="Unassembled WGS sequence"/>
</dbReference>
<dbReference type="PANTHER" id="PTHR48019">
    <property type="entry name" value="SERUM RESPONSE FACTOR HOMOLOG"/>
    <property type="match status" value="1"/>
</dbReference>
<sequence length="475" mass="52649">MKPKRPRRTGIHYVENDIDRRFTFIKWRDALFKSAADLSILTGAKVAVVVESEREKNFAFGTPSAGPIIDSFLSGNVECPIPHEVQKANIIFLENKLVRLGNLKDVQDRRMRVSMACSKEIQESSKIAKLVYVEIDDLSVDELNELLHGLTRINQEIEDNLRASQIQVPPRHLPWTSVQPPLQIPRSSSAVPEPSWLQSSLLNSTTLRSPQAPPVPPLQHSLMPQHPWVADMLPLPNEAQQYNDQSQQLVINSNPSGHFWLPSLLSSVPPPPPPPSSEHLPPEVELPCQALNLNPVLPPQSHETNTHSILENNDLSLFAGSTEGNNYPTNGSQFASYQWNSLSPSMICITVLLEAKMLVVMTCLVLLALINKELMIGSADLIRPSSTGDGSTGNNLGDMAMTYTIDNGDRLELRPLCMFLNMEQRRSLEKLGVTAVQRNCCMGSLVNGSIQGMNVWPSERHGFIGARTTIAFVSK</sequence>
<dbReference type="EMBL" id="CAJGYO010000004">
    <property type="protein sequence ID" value="CAD6226946.1"/>
    <property type="molecule type" value="Genomic_DNA"/>
</dbReference>
<evidence type="ECO:0000256" key="4">
    <source>
        <dbReference type="ARBA" id="ARBA00023163"/>
    </source>
</evidence>
<dbReference type="AlphaFoldDB" id="A0A811NRJ4"/>
<dbReference type="Pfam" id="PF00319">
    <property type="entry name" value="SRF-TF"/>
    <property type="match status" value="1"/>
</dbReference>
<organism evidence="7 8">
    <name type="scientific">Miscanthus lutarioriparius</name>
    <dbReference type="NCBI Taxonomy" id="422564"/>
    <lineage>
        <taxon>Eukaryota</taxon>
        <taxon>Viridiplantae</taxon>
        <taxon>Streptophyta</taxon>
        <taxon>Embryophyta</taxon>
        <taxon>Tracheophyta</taxon>
        <taxon>Spermatophyta</taxon>
        <taxon>Magnoliopsida</taxon>
        <taxon>Liliopsida</taxon>
        <taxon>Poales</taxon>
        <taxon>Poaceae</taxon>
        <taxon>PACMAD clade</taxon>
        <taxon>Panicoideae</taxon>
        <taxon>Andropogonodae</taxon>
        <taxon>Andropogoneae</taxon>
        <taxon>Saccharinae</taxon>
        <taxon>Miscanthus</taxon>
    </lineage>
</organism>
<reference evidence="7" key="1">
    <citation type="submission" date="2020-10" db="EMBL/GenBank/DDBJ databases">
        <authorList>
            <person name="Han B."/>
            <person name="Lu T."/>
            <person name="Zhao Q."/>
            <person name="Huang X."/>
            <person name="Zhao Y."/>
        </authorList>
    </citation>
    <scope>NUCLEOTIDE SEQUENCE</scope>
</reference>
<keyword evidence="5" id="KW-0539">Nucleus</keyword>
<protein>
    <recommendedName>
        <fullName evidence="6">MADS-box domain-containing protein</fullName>
    </recommendedName>
</protein>
<evidence type="ECO:0000259" key="6">
    <source>
        <dbReference type="PROSITE" id="PS50066"/>
    </source>
</evidence>
<gene>
    <name evidence="7" type="ORF">NCGR_LOCUS18589</name>
</gene>
<evidence type="ECO:0000256" key="1">
    <source>
        <dbReference type="ARBA" id="ARBA00004123"/>
    </source>
</evidence>
<dbReference type="GO" id="GO:0005634">
    <property type="term" value="C:nucleus"/>
    <property type="evidence" value="ECO:0007669"/>
    <property type="project" value="UniProtKB-SubCell"/>
</dbReference>
<dbReference type="GO" id="GO:0046983">
    <property type="term" value="F:protein dimerization activity"/>
    <property type="evidence" value="ECO:0007669"/>
    <property type="project" value="InterPro"/>
</dbReference>
<accession>A0A811NRJ4</accession>
<feature type="domain" description="MADS-box" evidence="6">
    <location>
        <begin position="4"/>
        <end position="64"/>
    </location>
</feature>
<dbReference type="OrthoDB" id="679952at2759"/>
<dbReference type="SMART" id="SM00432">
    <property type="entry name" value="MADS"/>
    <property type="match status" value="1"/>
</dbReference>